<dbReference type="RefSeq" id="XP_002849055.1">
    <property type="nucleotide sequence ID" value="XM_002849009.1"/>
</dbReference>
<dbReference type="EMBL" id="DS995702">
    <property type="protein sequence ID" value="EEQ29170.1"/>
    <property type="molecule type" value="Genomic_DNA"/>
</dbReference>
<name>C5FIS9_ARTOC</name>
<feature type="compositionally biased region" description="Basic and acidic residues" evidence="1">
    <location>
        <begin position="19"/>
        <end position="30"/>
    </location>
</feature>
<dbReference type="VEuPathDB" id="FungiDB:MCYG_01989"/>
<evidence type="ECO:0000313" key="3">
    <source>
        <dbReference type="Proteomes" id="UP000002035"/>
    </source>
</evidence>
<reference evidence="3" key="1">
    <citation type="journal article" date="2012" name="MBio">
        <title>Comparative genome analysis of Trichophyton rubrum and related dermatophytes reveals candidate genes involved in infection.</title>
        <authorList>
            <person name="Martinez D.A."/>
            <person name="Oliver B.G."/>
            <person name="Graeser Y."/>
            <person name="Goldberg J.M."/>
            <person name="Li W."/>
            <person name="Martinez-Rossi N.M."/>
            <person name="Monod M."/>
            <person name="Shelest E."/>
            <person name="Barton R.C."/>
            <person name="Birch E."/>
            <person name="Brakhage A.A."/>
            <person name="Chen Z."/>
            <person name="Gurr S.J."/>
            <person name="Heiman D."/>
            <person name="Heitman J."/>
            <person name="Kosti I."/>
            <person name="Rossi A."/>
            <person name="Saif S."/>
            <person name="Samalova M."/>
            <person name="Saunders C.W."/>
            <person name="Shea T."/>
            <person name="Summerbell R.C."/>
            <person name="Xu J."/>
            <person name="Young S."/>
            <person name="Zeng Q."/>
            <person name="Birren B.W."/>
            <person name="Cuomo C.A."/>
            <person name="White T.C."/>
        </authorList>
    </citation>
    <scope>NUCLEOTIDE SEQUENCE [LARGE SCALE GENOMIC DNA]</scope>
    <source>
        <strain evidence="3">ATCC MYA-4605 / CBS 113480</strain>
    </source>
</reference>
<gene>
    <name evidence="2" type="ORF">MCYG_01989</name>
</gene>
<evidence type="ECO:0000256" key="1">
    <source>
        <dbReference type="SAM" id="MobiDB-lite"/>
    </source>
</evidence>
<evidence type="ECO:0000313" key="2">
    <source>
        <dbReference type="EMBL" id="EEQ29170.1"/>
    </source>
</evidence>
<dbReference type="Proteomes" id="UP000002035">
    <property type="component" value="Unassembled WGS sequence"/>
</dbReference>
<organism evidence="2 3">
    <name type="scientific">Arthroderma otae (strain ATCC MYA-4605 / CBS 113480)</name>
    <name type="common">Microsporum canis</name>
    <dbReference type="NCBI Taxonomy" id="554155"/>
    <lineage>
        <taxon>Eukaryota</taxon>
        <taxon>Fungi</taxon>
        <taxon>Dikarya</taxon>
        <taxon>Ascomycota</taxon>
        <taxon>Pezizomycotina</taxon>
        <taxon>Eurotiomycetes</taxon>
        <taxon>Eurotiomycetidae</taxon>
        <taxon>Onygenales</taxon>
        <taxon>Arthrodermataceae</taxon>
        <taxon>Microsporum</taxon>
    </lineage>
</organism>
<accession>C5FIS9</accession>
<keyword evidence="3" id="KW-1185">Reference proteome</keyword>
<dbReference type="AlphaFoldDB" id="C5FIS9"/>
<proteinExistence type="predicted"/>
<dbReference type="HOGENOM" id="CLU_1586078_0_0_1"/>
<protein>
    <submittedName>
        <fullName evidence="2">Uncharacterized protein</fullName>
    </submittedName>
</protein>
<sequence>MEREIVPGLYHSLSDGDEPPDRLRRQDSLSKDPILSNPKQVIIPGREKIATQQFDKPEQKLTVVAPESTTEREGIIFQWIPKPPSQGEIEAINQPSTQPQSLLTLNDLEQETDMGRLCLMSPSASADTKSRTYKDMNYVLILETKGYFMHPSDAGPTPEDVALCATVG</sequence>
<feature type="region of interest" description="Disordered" evidence="1">
    <location>
        <begin position="1"/>
        <end position="38"/>
    </location>
</feature>
<dbReference type="GeneID" id="9229107"/>